<proteinExistence type="predicted"/>
<feature type="compositionally biased region" description="Low complexity" evidence="1">
    <location>
        <begin position="83"/>
        <end position="95"/>
    </location>
</feature>
<evidence type="ECO:0000313" key="2">
    <source>
        <dbReference type="EMBL" id="EJZ83036.1"/>
    </source>
</evidence>
<evidence type="ECO:0000313" key="3">
    <source>
        <dbReference type="Proteomes" id="UP000006078"/>
    </source>
</evidence>
<dbReference type="PATRIC" id="fig|883169.3.peg.30"/>
<dbReference type="OrthoDB" id="8480367at2"/>
<dbReference type="Pfam" id="PF12502">
    <property type="entry name" value="DUF3710"/>
    <property type="match status" value="1"/>
</dbReference>
<feature type="compositionally biased region" description="Low complexity" evidence="1">
    <location>
        <begin position="289"/>
        <end position="302"/>
    </location>
</feature>
<dbReference type="eggNOG" id="ENOG502Z90C">
    <property type="taxonomic scope" value="Bacteria"/>
</dbReference>
<keyword evidence="3" id="KW-1185">Reference proteome</keyword>
<evidence type="ECO:0000256" key="1">
    <source>
        <dbReference type="SAM" id="MobiDB-lite"/>
    </source>
</evidence>
<sequence>MALWPFGKKNKDKAPAEANEPKAEPAAEEAAPAPEAPAEQAPAEGNAAGAENQAPQKAAARPEGEEPAAAPGDEKPAERPEPADAAPAAEASPAPEGGGETGPFDGDTLDITEFNFADFAVGILNLGSMRVPMPKGSQVQVEMSDKGPRMVHILTPVGRLTPVAFAAPTSGGLWEDSISELTDTMRERGMAPELDSGPWGREIVTATEKAESRVIGADGPRWMLRITAAGPKDKAAELADLAREVTARTFVYRGEKPILAGESLPVVLPPQLAKRVAEAVRRRQGKGQGQAPQGQAAQQNPGQKPPQVPGQGPGDNRQA</sequence>
<dbReference type="Proteomes" id="UP000006078">
    <property type="component" value="Unassembled WGS sequence"/>
</dbReference>
<accession>K0YHX5</accession>
<feature type="compositionally biased region" description="Basic and acidic residues" evidence="1">
    <location>
        <begin position="12"/>
        <end position="25"/>
    </location>
</feature>
<feature type="region of interest" description="Disordered" evidence="1">
    <location>
        <begin position="1"/>
        <end position="109"/>
    </location>
</feature>
<protein>
    <recommendedName>
        <fullName evidence="4">DUF3710 domain-containing protein</fullName>
    </recommendedName>
</protein>
<evidence type="ECO:0008006" key="4">
    <source>
        <dbReference type="Google" id="ProtNLM"/>
    </source>
</evidence>
<feature type="compositionally biased region" description="Low complexity" evidence="1">
    <location>
        <begin position="28"/>
        <end position="71"/>
    </location>
</feature>
<dbReference type="STRING" id="29321.AAV33_05215"/>
<dbReference type="InterPro" id="IPR022183">
    <property type="entry name" value="DUF3710"/>
</dbReference>
<dbReference type="AlphaFoldDB" id="K0YHX5"/>
<comment type="caution">
    <text evidence="2">The sequence shown here is derived from an EMBL/GenBank/DDBJ whole genome shotgun (WGS) entry which is preliminary data.</text>
</comment>
<organism evidence="2 3">
    <name type="scientific">Corynebacterium otitidis ATCC 51513</name>
    <dbReference type="NCBI Taxonomy" id="883169"/>
    <lineage>
        <taxon>Bacteria</taxon>
        <taxon>Bacillati</taxon>
        <taxon>Actinomycetota</taxon>
        <taxon>Actinomycetes</taxon>
        <taxon>Mycobacteriales</taxon>
        <taxon>Corynebacteriaceae</taxon>
        <taxon>Corynebacterium</taxon>
    </lineage>
</organism>
<dbReference type="RefSeq" id="WP_004599921.1">
    <property type="nucleotide sequence ID" value="NZ_JH815192.1"/>
</dbReference>
<feature type="region of interest" description="Disordered" evidence="1">
    <location>
        <begin position="277"/>
        <end position="319"/>
    </location>
</feature>
<gene>
    <name evidence="2" type="ORF">HMPREF9719_00031</name>
</gene>
<reference evidence="2 3" key="1">
    <citation type="submission" date="2012-08" db="EMBL/GenBank/DDBJ databases">
        <title>The Genome Sequence of Turicella otitidis ATCC 51513.</title>
        <authorList>
            <consortium name="The Broad Institute Genome Sequencing Platform"/>
            <person name="Earl A."/>
            <person name="Ward D."/>
            <person name="Feldgarden M."/>
            <person name="Gevers D."/>
            <person name="Huys G."/>
            <person name="Walker B."/>
            <person name="Young S.K."/>
            <person name="Zeng Q."/>
            <person name="Gargeya S."/>
            <person name="Fitzgerald M."/>
            <person name="Haas B."/>
            <person name="Abouelleil A."/>
            <person name="Alvarado L."/>
            <person name="Arachchi H.M."/>
            <person name="Berlin A.M."/>
            <person name="Chapman S.B."/>
            <person name="Goldberg J."/>
            <person name="Griggs A."/>
            <person name="Gujja S."/>
            <person name="Hansen M."/>
            <person name="Howarth C."/>
            <person name="Imamovic A."/>
            <person name="Larimer J."/>
            <person name="McCowen C."/>
            <person name="Montmayeur A."/>
            <person name="Murphy C."/>
            <person name="Neiman D."/>
            <person name="Pearson M."/>
            <person name="Priest M."/>
            <person name="Roberts A."/>
            <person name="Saif S."/>
            <person name="Shea T."/>
            <person name="Sisk P."/>
            <person name="Sykes S."/>
            <person name="Wortman J."/>
            <person name="Nusbaum C."/>
            <person name="Birren B."/>
        </authorList>
    </citation>
    <scope>NUCLEOTIDE SEQUENCE [LARGE SCALE GENOMIC DNA]</scope>
    <source>
        <strain evidence="2 3">ATCC 51513</strain>
    </source>
</reference>
<name>K0YHX5_9CORY</name>
<feature type="compositionally biased region" description="Basic and acidic residues" evidence="1">
    <location>
        <begin position="72"/>
        <end position="82"/>
    </location>
</feature>
<dbReference type="HOGENOM" id="CLU_069776_0_0_11"/>
<dbReference type="EMBL" id="AHAE01000002">
    <property type="protein sequence ID" value="EJZ83036.1"/>
    <property type="molecule type" value="Genomic_DNA"/>
</dbReference>